<keyword evidence="1" id="KW-1133">Transmembrane helix</keyword>
<reference evidence="3" key="2">
    <citation type="submission" date="2015-05" db="EMBL/GenBank/DDBJ databases">
        <title>Complete genome sequence of Corynebacterium mustelae DSM 45274, isolated from various tissues of a male ferret with lethal sepsis.</title>
        <authorList>
            <person name="Ruckert C."/>
            <person name="Albersmeier A."/>
            <person name="Winkler A."/>
            <person name="Tauch A."/>
        </authorList>
    </citation>
    <scope>NUCLEOTIDE SEQUENCE [LARGE SCALE GENOMIC DNA]</scope>
    <source>
        <strain evidence="3">DSM 45274</strain>
    </source>
</reference>
<evidence type="ECO:0000313" key="2">
    <source>
        <dbReference type="EMBL" id="AKK05039.1"/>
    </source>
</evidence>
<keyword evidence="1" id="KW-0812">Transmembrane</keyword>
<evidence type="ECO:0000313" key="3">
    <source>
        <dbReference type="Proteomes" id="UP000035199"/>
    </source>
</evidence>
<dbReference type="STRING" id="571915.CMUST_03475"/>
<evidence type="ECO:0000256" key="1">
    <source>
        <dbReference type="SAM" id="Phobius"/>
    </source>
</evidence>
<organism evidence="2 3">
    <name type="scientific">Corynebacterium mustelae</name>
    <dbReference type="NCBI Taxonomy" id="571915"/>
    <lineage>
        <taxon>Bacteria</taxon>
        <taxon>Bacillati</taxon>
        <taxon>Actinomycetota</taxon>
        <taxon>Actinomycetes</taxon>
        <taxon>Mycobacteriales</taxon>
        <taxon>Corynebacteriaceae</taxon>
        <taxon>Corynebacterium</taxon>
    </lineage>
</organism>
<feature type="transmembrane region" description="Helical" evidence="1">
    <location>
        <begin position="12"/>
        <end position="32"/>
    </location>
</feature>
<reference evidence="2 3" key="1">
    <citation type="journal article" date="2015" name="Genome Announc.">
        <title>Complete Genome Sequence of the Type Strain Corynebacterium mustelae DSM 45274, Isolated from Various Tissues of a Male Ferret with Lethal Sepsis.</title>
        <authorList>
            <person name="Ruckert C."/>
            <person name="Eimer J."/>
            <person name="Winkler A."/>
            <person name="Tauch A."/>
        </authorList>
    </citation>
    <scope>NUCLEOTIDE SEQUENCE [LARGE SCALE GENOMIC DNA]</scope>
    <source>
        <strain evidence="2 3">DSM 45274</strain>
    </source>
</reference>
<dbReference type="EMBL" id="CP011542">
    <property type="protein sequence ID" value="AKK05039.1"/>
    <property type="molecule type" value="Genomic_DNA"/>
</dbReference>
<name>A0A0G3GV50_9CORY</name>
<gene>
    <name evidence="2" type="ORF">CMUST_03475</name>
</gene>
<sequence length="80" mass="8762">MWVLGGNLIVDMVLDAVQLVSISLTVILKLLAVRAGQKRFSFSTHGAARAVIIIDATHRAISGAKYDNIAVRAHRRNDHE</sequence>
<keyword evidence="1" id="KW-0472">Membrane</keyword>
<dbReference type="AlphaFoldDB" id="A0A0G3GV50"/>
<protein>
    <submittedName>
        <fullName evidence="2">Uncharacterized protein</fullName>
    </submittedName>
</protein>
<proteinExistence type="predicted"/>
<keyword evidence="3" id="KW-1185">Reference proteome</keyword>
<dbReference type="Proteomes" id="UP000035199">
    <property type="component" value="Chromosome"/>
</dbReference>
<accession>A0A0G3GV50</accession>
<dbReference type="KEGG" id="cmv:CMUST_03475"/>